<dbReference type="EMBL" id="JAUSQM010000001">
    <property type="protein sequence ID" value="MDP9821610.1"/>
    <property type="molecule type" value="Genomic_DNA"/>
</dbReference>
<keyword evidence="3" id="KW-1185">Reference proteome</keyword>
<organism evidence="2 3">
    <name type="scientific">Nocardioides massiliensis</name>
    <dbReference type="NCBI Taxonomy" id="1325935"/>
    <lineage>
        <taxon>Bacteria</taxon>
        <taxon>Bacillati</taxon>
        <taxon>Actinomycetota</taxon>
        <taxon>Actinomycetes</taxon>
        <taxon>Propionibacteriales</taxon>
        <taxon>Nocardioidaceae</taxon>
        <taxon>Nocardioides</taxon>
    </lineage>
</organism>
<dbReference type="RefSeq" id="WP_068116477.1">
    <property type="nucleotide sequence ID" value="NZ_CCXJ01000025.1"/>
</dbReference>
<reference evidence="2 3" key="1">
    <citation type="submission" date="2023-07" db="EMBL/GenBank/DDBJ databases">
        <title>Sequencing the genomes of 1000 actinobacteria strains.</title>
        <authorList>
            <person name="Klenk H.-P."/>
        </authorList>
    </citation>
    <scope>NUCLEOTIDE SEQUENCE [LARGE SCALE GENOMIC DNA]</scope>
    <source>
        <strain evidence="2 3">GD13</strain>
    </source>
</reference>
<protein>
    <recommendedName>
        <fullName evidence="4">DUF559 domain-containing protein</fullName>
    </recommendedName>
</protein>
<comment type="caution">
    <text evidence="2">The sequence shown here is derived from an EMBL/GenBank/DDBJ whole genome shotgun (WGS) entry which is preliminary data.</text>
</comment>
<dbReference type="Proteomes" id="UP001240447">
    <property type="component" value="Unassembled WGS sequence"/>
</dbReference>
<sequence>MDERRDAEANFATLSGMNDVRCRPPRLVAPVRVGSGPPAPSRGEARGKRWRRAGPGLYVPSSVEPTVEQRIVEEWARLPEAVVTGWAAARLHGAAYLDGLDSGAPRPVPLLLAPGSSAPRAWPGARIVRQPLPAQHRAEIQGIPVTTPARAVGDIARLTRDHYTAVVDVEMAYAAGIAHPTWVATALDDAPVWGARRARQVLRVAGVRSCSPPESRLRLVCRAIGWDPLVNVEVFDPDGEFLARPDLLDVERGIAIEYDGSEHRTAARHRQDNARLHRLRSAGLEVVTIVGGGLLTPDDRVEAVRLLHDAERLAARPRERAWTLDAPPWARPWVPRVAQLRVDG</sequence>
<proteinExistence type="predicted"/>
<name>A0ABT9NNH9_9ACTN</name>
<evidence type="ECO:0000256" key="1">
    <source>
        <dbReference type="SAM" id="MobiDB-lite"/>
    </source>
</evidence>
<evidence type="ECO:0000313" key="2">
    <source>
        <dbReference type="EMBL" id="MDP9821610.1"/>
    </source>
</evidence>
<feature type="region of interest" description="Disordered" evidence="1">
    <location>
        <begin position="29"/>
        <end position="49"/>
    </location>
</feature>
<gene>
    <name evidence="2" type="ORF">J2S59_001419</name>
</gene>
<evidence type="ECO:0008006" key="4">
    <source>
        <dbReference type="Google" id="ProtNLM"/>
    </source>
</evidence>
<accession>A0ABT9NNH9</accession>
<evidence type="ECO:0000313" key="3">
    <source>
        <dbReference type="Proteomes" id="UP001240447"/>
    </source>
</evidence>